<dbReference type="RefSeq" id="WP_163241110.1">
    <property type="nucleotide sequence ID" value="NZ_CP082780.1"/>
</dbReference>
<dbReference type="EMBL" id="JACEIO010000010">
    <property type="protein sequence ID" value="MBA4536693.1"/>
    <property type="molecule type" value="Genomic_DNA"/>
</dbReference>
<evidence type="ECO:0000313" key="2">
    <source>
        <dbReference type="EMBL" id="NEY81061.1"/>
    </source>
</evidence>
<evidence type="ECO:0000313" key="1">
    <source>
        <dbReference type="EMBL" id="MBA4536693.1"/>
    </source>
</evidence>
<reference evidence="1 4" key="2">
    <citation type="submission" date="2020-07" db="EMBL/GenBank/DDBJ databases">
        <authorList>
            <person name="Feng H."/>
        </authorList>
    </citation>
    <scope>NUCLEOTIDE SEQUENCE [LARGE SCALE GENOMIC DNA]</scope>
    <source>
        <strain evidence="4">s-12</strain>
        <strain evidence="1">S-12</strain>
    </source>
</reference>
<protein>
    <submittedName>
        <fullName evidence="2">Uncharacterized protein</fullName>
    </submittedName>
</protein>
<reference evidence="2 3" key="1">
    <citation type="submission" date="2020-02" db="EMBL/GenBank/DDBJ databases">
        <title>Bacillus aquiflavi sp. nov., isolated from yellow water of strong flavor Chinese baijiu in Yibin region of China.</title>
        <authorList>
            <person name="Xie J."/>
        </authorList>
    </citation>
    <scope>NUCLEOTIDE SEQUENCE [LARGE SCALE GENOMIC DNA]</scope>
    <source>
        <strain evidence="2 3">3H-10</strain>
    </source>
</reference>
<dbReference type="EMBL" id="JAAIWN010000010">
    <property type="protein sequence ID" value="NEY81061.1"/>
    <property type="molecule type" value="Genomic_DNA"/>
</dbReference>
<gene>
    <name evidence="2" type="ORF">G4D64_05895</name>
    <name evidence="1" type="ORF">H1Z61_05925</name>
</gene>
<organism evidence="2 3">
    <name type="scientific">Bacillus aquiflavi</name>
    <dbReference type="NCBI Taxonomy" id="2672567"/>
    <lineage>
        <taxon>Bacteria</taxon>
        <taxon>Bacillati</taxon>
        <taxon>Bacillota</taxon>
        <taxon>Bacilli</taxon>
        <taxon>Bacillales</taxon>
        <taxon>Bacillaceae</taxon>
        <taxon>Bacillus</taxon>
    </lineage>
</organism>
<proteinExistence type="predicted"/>
<sequence length="448" mass="52443">METASISLKELFNSLTIKRHTHNRNTTSFEFVPFLGSIFTYEQSHTIPSVIKQSVHFQSWLNIVKFHFKYEHYQDGNPYKFHKYVPSARGIHPLIPFFIYKGHLCIYNIVEDNIIYIGFDKEKENEIELIIGIDLWRTCSIYGSFGLALSLLDLGHVIGSMKIEANGTGQQLRKVCYMFNRSEYRNKLGLLHPNDIFLGVKLVFQCNDPVCNDLFVSKRYPYSKKYHYHDELERIGLMDFIAVMEFSSNTLIDDQYHWQFPRSLLKTGRERTSNNSYVGLMDLSKPLKTAAFEQICQVIKETKEKILYGYKFRIYFVIQHVIGYEKGLYYLDGDECILRMATFQLDEFLFYEKSFFNLQKSPFLLFFSYLVEDYEADHLKIFYSHVLAGELMQGVSRIVSHLDMYARPIRNMNDAYIKKVFSLGDKERVIYGLFAGTGNGRSTKIKGD</sequence>
<evidence type="ECO:0000313" key="3">
    <source>
        <dbReference type="Proteomes" id="UP000472971"/>
    </source>
</evidence>
<dbReference type="GO" id="GO:0016491">
    <property type="term" value="F:oxidoreductase activity"/>
    <property type="evidence" value="ECO:0007669"/>
    <property type="project" value="InterPro"/>
</dbReference>
<dbReference type="Proteomes" id="UP000472971">
    <property type="component" value="Unassembled WGS sequence"/>
</dbReference>
<keyword evidence="3" id="KW-1185">Reference proteome</keyword>
<dbReference type="AlphaFoldDB" id="A0A6B3VZM7"/>
<dbReference type="InterPro" id="IPR000415">
    <property type="entry name" value="Nitroreductase-like"/>
</dbReference>
<dbReference type="Proteomes" id="UP000570010">
    <property type="component" value="Unassembled WGS sequence"/>
</dbReference>
<name>A0A6B3VZM7_9BACI</name>
<evidence type="ECO:0000313" key="4">
    <source>
        <dbReference type="Proteomes" id="UP000570010"/>
    </source>
</evidence>
<accession>A0A6B3VZM7</accession>
<dbReference type="Gene3D" id="3.40.109.10">
    <property type="entry name" value="NADH Oxidase"/>
    <property type="match status" value="1"/>
</dbReference>
<comment type="caution">
    <text evidence="2">The sequence shown here is derived from an EMBL/GenBank/DDBJ whole genome shotgun (WGS) entry which is preliminary data.</text>
</comment>